<evidence type="ECO:0000313" key="2">
    <source>
        <dbReference type="Proteomes" id="UP000729913"/>
    </source>
</evidence>
<comment type="caution">
    <text evidence="1">The sequence shown here is derived from an EMBL/GenBank/DDBJ whole genome shotgun (WGS) entry which is preliminary data.</text>
</comment>
<protein>
    <submittedName>
        <fullName evidence="1">Uncharacterized protein</fullName>
    </submittedName>
</protein>
<dbReference type="OrthoDB" id="6479173at2759"/>
<proteinExistence type="predicted"/>
<reference evidence="1" key="2">
    <citation type="submission" date="2021-04" db="EMBL/GenBank/DDBJ databases">
        <title>Genome-wide patterns of bracovirus chromosomal integration into multiple host tissues during parasitism.</title>
        <authorList>
            <person name="Chebbi M.A.C."/>
        </authorList>
    </citation>
    <scope>NUCLEOTIDE SEQUENCE</scope>
    <source>
        <tissue evidence="1">Whole body</tissue>
    </source>
</reference>
<keyword evidence="2" id="KW-1185">Reference proteome</keyword>
<evidence type="ECO:0000313" key="1">
    <source>
        <dbReference type="EMBL" id="KAG8042621.1"/>
    </source>
</evidence>
<dbReference type="AlphaFoldDB" id="A0A8J5RJT8"/>
<gene>
    <name evidence="1" type="ORF">G9C98_005255</name>
</gene>
<sequence length="124" mass="14263">MIFIVNNKSICMRFYTSEVPLNSLQEPIAVGKNFCRRQIYEFIFDSCIDCRNMSTVPQGAFAVCKFQELMERRVLMQKPDIEEENLGGFFKKNLSESKTRINSVKVQQQANEQHLGAVQSVLCS</sequence>
<reference evidence="1" key="1">
    <citation type="submission" date="2020-03" db="EMBL/GenBank/DDBJ databases">
        <authorList>
            <person name="Chebbi M.A."/>
            <person name="Drezen J.M."/>
        </authorList>
    </citation>
    <scope>NUCLEOTIDE SEQUENCE</scope>
    <source>
        <tissue evidence="1">Whole body</tissue>
    </source>
</reference>
<dbReference type="Proteomes" id="UP000729913">
    <property type="component" value="Unassembled WGS sequence"/>
</dbReference>
<organism evidence="1 2">
    <name type="scientific">Cotesia typhae</name>
    <dbReference type="NCBI Taxonomy" id="2053667"/>
    <lineage>
        <taxon>Eukaryota</taxon>
        <taxon>Metazoa</taxon>
        <taxon>Ecdysozoa</taxon>
        <taxon>Arthropoda</taxon>
        <taxon>Hexapoda</taxon>
        <taxon>Insecta</taxon>
        <taxon>Pterygota</taxon>
        <taxon>Neoptera</taxon>
        <taxon>Endopterygota</taxon>
        <taxon>Hymenoptera</taxon>
        <taxon>Apocrita</taxon>
        <taxon>Ichneumonoidea</taxon>
        <taxon>Braconidae</taxon>
        <taxon>Microgastrinae</taxon>
        <taxon>Cotesia</taxon>
    </lineage>
</organism>
<dbReference type="EMBL" id="JAAOIC020000002">
    <property type="protein sequence ID" value="KAG8042621.1"/>
    <property type="molecule type" value="Genomic_DNA"/>
</dbReference>
<accession>A0A8J5RJT8</accession>
<name>A0A8J5RJT8_9HYME</name>